<dbReference type="InterPro" id="IPR035905">
    <property type="entry name" value="Barstar-like_sf"/>
</dbReference>
<dbReference type="Pfam" id="PF01337">
    <property type="entry name" value="Barstar"/>
    <property type="match status" value="1"/>
</dbReference>
<feature type="domain" description="Barstar (barnase inhibitor)" evidence="2">
    <location>
        <begin position="3"/>
        <end position="77"/>
    </location>
</feature>
<evidence type="ECO:0000313" key="3">
    <source>
        <dbReference type="EMBL" id="SDD13182.1"/>
    </source>
</evidence>
<sequence>MIILDGNEMLNRQELHRYLKKQFHLSEFYGENLDALWDELSARDQLTIVFLHADEAVDALGPYGNALLSLFRELVQENPTVNLMYELPSSIDPARKTC</sequence>
<dbReference type="AlphaFoldDB" id="A0A1G6S8D0"/>
<evidence type="ECO:0000259" key="2">
    <source>
        <dbReference type="Pfam" id="PF01337"/>
    </source>
</evidence>
<dbReference type="SUPFAM" id="SSF52038">
    <property type="entry name" value="Barstar-related"/>
    <property type="match status" value="1"/>
</dbReference>
<protein>
    <submittedName>
        <fullName evidence="3">Ribonuclease inhibitor</fullName>
    </submittedName>
</protein>
<evidence type="ECO:0000313" key="4">
    <source>
        <dbReference type="Proteomes" id="UP000198995"/>
    </source>
</evidence>
<comment type="similarity">
    <text evidence="1">Belongs to the barstar family.</text>
</comment>
<dbReference type="InterPro" id="IPR000468">
    <property type="entry name" value="Barstar"/>
</dbReference>
<dbReference type="Proteomes" id="UP000198995">
    <property type="component" value="Unassembled WGS sequence"/>
</dbReference>
<organism evidence="3 4">
    <name type="scientific">Peptococcus niger</name>
    <dbReference type="NCBI Taxonomy" id="2741"/>
    <lineage>
        <taxon>Bacteria</taxon>
        <taxon>Bacillati</taxon>
        <taxon>Bacillota</taxon>
        <taxon>Clostridia</taxon>
        <taxon>Eubacteriales</taxon>
        <taxon>Peptococcaceae</taxon>
        <taxon>Peptococcus</taxon>
    </lineage>
</organism>
<dbReference type="Gene3D" id="3.30.370.10">
    <property type="entry name" value="Barstar-like"/>
    <property type="match status" value="1"/>
</dbReference>
<gene>
    <name evidence="3" type="ORF">SAMN04489866_101262</name>
</gene>
<name>A0A1G6S8D0_PEPNI</name>
<dbReference type="RefSeq" id="WP_091790941.1">
    <property type="nucleotide sequence ID" value="NZ_FNAF01000001.1"/>
</dbReference>
<reference evidence="3 4" key="1">
    <citation type="submission" date="2016-10" db="EMBL/GenBank/DDBJ databases">
        <authorList>
            <person name="de Groot N.N."/>
        </authorList>
    </citation>
    <scope>NUCLEOTIDE SEQUENCE [LARGE SCALE GENOMIC DNA]</scope>
    <source>
        <strain evidence="3 4">DSM 20475</strain>
    </source>
</reference>
<evidence type="ECO:0000256" key="1">
    <source>
        <dbReference type="ARBA" id="ARBA00006845"/>
    </source>
</evidence>
<dbReference type="EMBL" id="FNAF01000001">
    <property type="protein sequence ID" value="SDD13182.1"/>
    <property type="molecule type" value="Genomic_DNA"/>
</dbReference>
<keyword evidence="4" id="KW-1185">Reference proteome</keyword>
<dbReference type="STRING" id="2741.SAMN04489866_101262"/>
<dbReference type="OrthoDB" id="7575400at2"/>
<proteinExistence type="inferred from homology"/>
<accession>A0A1G6S8D0</accession>